<gene>
    <name evidence="3" type="ORF">ACFOWD_09430</name>
</gene>
<proteinExistence type="predicted"/>
<feature type="signal peptide" evidence="2">
    <location>
        <begin position="1"/>
        <end position="18"/>
    </location>
</feature>
<reference evidence="4" key="1">
    <citation type="journal article" date="2019" name="Int. J. Syst. Evol. Microbiol.">
        <title>The Global Catalogue of Microorganisms (GCM) 10K type strain sequencing project: providing services to taxonomists for standard genome sequencing and annotation.</title>
        <authorList>
            <consortium name="The Broad Institute Genomics Platform"/>
            <consortium name="The Broad Institute Genome Sequencing Center for Infectious Disease"/>
            <person name="Wu L."/>
            <person name="Ma J."/>
        </authorList>
    </citation>
    <scope>NUCLEOTIDE SEQUENCE [LARGE SCALE GENOMIC DNA]</scope>
    <source>
        <strain evidence="4">CECT 8655</strain>
    </source>
</reference>
<evidence type="ECO:0000313" key="4">
    <source>
        <dbReference type="Proteomes" id="UP001595826"/>
    </source>
</evidence>
<feature type="chain" id="PRO_5046477600" evidence="2">
    <location>
        <begin position="19"/>
        <end position="97"/>
    </location>
</feature>
<accession>A0ABV8R9R7</accession>
<dbReference type="RefSeq" id="WP_298993516.1">
    <property type="nucleotide sequence ID" value="NZ_CP194417.1"/>
</dbReference>
<evidence type="ECO:0000256" key="2">
    <source>
        <dbReference type="SAM" id="SignalP"/>
    </source>
</evidence>
<evidence type="ECO:0000256" key="1">
    <source>
        <dbReference type="SAM" id="MobiDB-lite"/>
    </source>
</evidence>
<sequence>MKNLVLVFFIFLTTSLIAQSKEQPKSKEVKNQKVWKLNKSNTLLVIGNPEKLKLRSKDFKNYKPWQRKNYSEKVSLTRKKEKQEYGGKAKNKKAWNN</sequence>
<name>A0ABV8R9R7_9FLAO</name>
<keyword evidence="2" id="KW-0732">Signal</keyword>
<organism evidence="3 4">
    <name type="scientific">Polaribacter marinivivus</name>
    <dbReference type="NCBI Taxonomy" id="1524260"/>
    <lineage>
        <taxon>Bacteria</taxon>
        <taxon>Pseudomonadati</taxon>
        <taxon>Bacteroidota</taxon>
        <taxon>Flavobacteriia</taxon>
        <taxon>Flavobacteriales</taxon>
        <taxon>Flavobacteriaceae</taxon>
    </lineage>
</organism>
<dbReference type="Proteomes" id="UP001595826">
    <property type="component" value="Unassembled WGS sequence"/>
</dbReference>
<dbReference type="EMBL" id="JBHSCY010000002">
    <property type="protein sequence ID" value="MFC4269124.1"/>
    <property type="molecule type" value="Genomic_DNA"/>
</dbReference>
<evidence type="ECO:0000313" key="3">
    <source>
        <dbReference type="EMBL" id="MFC4269124.1"/>
    </source>
</evidence>
<keyword evidence="4" id="KW-1185">Reference proteome</keyword>
<feature type="region of interest" description="Disordered" evidence="1">
    <location>
        <begin position="73"/>
        <end position="97"/>
    </location>
</feature>
<protein>
    <submittedName>
        <fullName evidence="3">Uncharacterized protein</fullName>
    </submittedName>
</protein>
<comment type="caution">
    <text evidence="3">The sequence shown here is derived from an EMBL/GenBank/DDBJ whole genome shotgun (WGS) entry which is preliminary data.</text>
</comment>